<evidence type="ECO:0000256" key="5">
    <source>
        <dbReference type="SAM" id="MobiDB-lite"/>
    </source>
</evidence>
<accession>A0AAV1HWI9</accession>
<evidence type="ECO:0000259" key="7">
    <source>
        <dbReference type="PROSITE" id="PS51293"/>
    </source>
</evidence>
<sequence length="859" mass="93755">MSRAKDSNSDSDLDDPDVEELELLRKALGNQYTAFGVHDGYDEADVEDEADDGGEADEEGIKHAPQDKCPGLVPERLDADAGASPQHDSMENTDAQPPVVSEGEEEGEQDVDEEDEEDDEEWEPAPTRTELLQDAVQYLRQASAEHEEQDAAAATQEEEPVQEGGTISKLERAMEANQRLQARLKGILEAVDGAIWSNAEMQARLAFNTRLHPRAGRYRGMRGVTNATWGEADSQVAGPSQFWVAGRNVPEPNEDTLRIAPVFRYLPQQFKDSTWTAEETKCLTEALLKAAQRLKTAAELASGSANKHRAFPHDEEAHDSHAALTLQSEGVEGIIDGFEALAWEEVARIGPTSRTAEECWKHWTHQLRPSLNKGPWPDEEDARLLQLVERLGTHAWDEVAQSLGTGRTPAGCLAQYQCQHKGEALLNSKWTPEEATRLATVIARLGTRDWQAVAAEMGGRTPGQVQHFYQDNLQNMFKKGTWDPEEDKALKQAVAACGKHWREVAKHVPRRSDKQCRERYANALNPDLRLYAEWTPEEDELLLRAVKEQTQPNGKVRWAAVSRMVPGRTDNVCVRHYKILIKAGPPRQVNARPIRTQGGRFVQWQKVPACQASAGAPASDSPEALEAPQAAAGAGRGSRASMGEAAASAQQPQSIEASETSARARKHQRASKDQAAAYEGEERSDAPPKASANDRKRRRASESHAPPSASEAHASSAGAKKHCIGLQTQAASCTEEAHLHRDPEASAGADKRQQASEDHAAASAEAAQPEEAPMPPGHLGPQSAKANDRQHTLCHTADISRSADCHKAAETGTGQGSRGLRPATRSQAAVLDIASADRSNAGHAVRTRKHSRRHKSGQD</sequence>
<evidence type="ECO:0000256" key="2">
    <source>
        <dbReference type="ARBA" id="ARBA00023125"/>
    </source>
</evidence>
<feature type="compositionally biased region" description="Basic and acidic residues" evidence="5">
    <location>
        <begin position="735"/>
        <end position="760"/>
    </location>
</feature>
<feature type="domain" description="Myb-like" evidence="6">
    <location>
        <begin position="474"/>
        <end position="524"/>
    </location>
</feature>
<feature type="domain" description="Myb-like" evidence="6">
    <location>
        <begin position="422"/>
        <end position="473"/>
    </location>
</feature>
<keyword evidence="3" id="KW-0804">Transcription</keyword>
<evidence type="ECO:0000259" key="6">
    <source>
        <dbReference type="PROSITE" id="PS50090"/>
    </source>
</evidence>
<feature type="domain" description="HTH myb-type" evidence="8">
    <location>
        <begin position="478"/>
        <end position="528"/>
    </location>
</feature>
<evidence type="ECO:0000256" key="3">
    <source>
        <dbReference type="ARBA" id="ARBA00023163"/>
    </source>
</evidence>
<dbReference type="GO" id="GO:0001006">
    <property type="term" value="F:RNA polymerase III type 3 promoter sequence-specific DNA binding"/>
    <property type="evidence" value="ECO:0007669"/>
    <property type="project" value="TreeGrafter"/>
</dbReference>
<dbReference type="InterPro" id="IPR017930">
    <property type="entry name" value="Myb_dom"/>
</dbReference>
<dbReference type="PANTHER" id="PTHR46621">
    <property type="entry name" value="SNRNA-ACTIVATING PROTEIN COMPLEX SUBUNIT 4"/>
    <property type="match status" value="1"/>
</dbReference>
<dbReference type="InterPro" id="IPR017884">
    <property type="entry name" value="SANT_dom"/>
</dbReference>
<proteinExistence type="predicted"/>
<dbReference type="Pfam" id="PF00249">
    <property type="entry name" value="Myb_DNA-binding"/>
    <property type="match status" value="4"/>
</dbReference>
<evidence type="ECO:0000256" key="4">
    <source>
        <dbReference type="ARBA" id="ARBA00023242"/>
    </source>
</evidence>
<dbReference type="CDD" id="cd00167">
    <property type="entry name" value="SANT"/>
    <property type="match status" value="3"/>
</dbReference>
<dbReference type="PANTHER" id="PTHR46621:SF1">
    <property type="entry name" value="SNRNA-ACTIVATING PROTEIN COMPLEX SUBUNIT 4"/>
    <property type="match status" value="1"/>
</dbReference>
<dbReference type="InterPro" id="IPR009057">
    <property type="entry name" value="Homeodomain-like_sf"/>
</dbReference>
<feature type="compositionally biased region" description="Low complexity" evidence="5">
    <location>
        <begin position="703"/>
        <end position="717"/>
    </location>
</feature>
<feature type="region of interest" description="Disordered" evidence="5">
    <location>
        <begin position="613"/>
        <end position="859"/>
    </location>
</feature>
<reference evidence="9 10" key="1">
    <citation type="submission" date="2023-10" db="EMBL/GenBank/DDBJ databases">
        <authorList>
            <person name="Maclean D."/>
            <person name="Macfadyen A."/>
        </authorList>
    </citation>
    <scope>NUCLEOTIDE SEQUENCE [LARGE SCALE GENOMIC DNA]</scope>
</reference>
<feature type="compositionally biased region" description="Acidic residues" evidence="5">
    <location>
        <begin position="42"/>
        <end position="58"/>
    </location>
</feature>
<feature type="region of interest" description="Disordered" evidence="5">
    <location>
        <begin position="35"/>
        <end position="129"/>
    </location>
</feature>
<comment type="caution">
    <text evidence="9">The sequence shown here is derived from an EMBL/GenBank/DDBJ whole genome shotgun (WGS) entry which is preliminary data.</text>
</comment>
<dbReference type="InterPro" id="IPR051575">
    <property type="entry name" value="Myb-like_DNA-bd"/>
</dbReference>
<dbReference type="GO" id="GO:0042796">
    <property type="term" value="P:snRNA transcription by RNA polymerase III"/>
    <property type="evidence" value="ECO:0007669"/>
    <property type="project" value="TreeGrafter"/>
</dbReference>
<feature type="domain" description="HTH myb-type" evidence="8">
    <location>
        <begin position="368"/>
        <end position="412"/>
    </location>
</feature>
<feature type="compositionally biased region" description="Basic residues" evidence="5">
    <location>
        <begin position="845"/>
        <end position="859"/>
    </location>
</feature>
<evidence type="ECO:0000256" key="1">
    <source>
        <dbReference type="ARBA" id="ARBA00023015"/>
    </source>
</evidence>
<feature type="domain" description="SANT" evidence="7">
    <location>
        <begin position="425"/>
        <end position="482"/>
    </location>
</feature>
<dbReference type="GO" id="GO:0000978">
    <property type="term" value="F:RNA polymerase II cis-regulatory region sequence-specific DNA binding"/>
    <property type="evidence" value="ECO:0007669"/>
    <property type="project" value="TreeGrafter"/>
</dbReference>
<evidence type="ECO:0000259" key="8">
    <source>
        <dbReference type="PROSITE" id="PS51294"/>
    </source>
</evidence>
<keyword evidence="2" id="KW-0238">DNA-binding</keyword>
<dbReference type="Proteomes" id="UP001314263">
    <property type="component" value="Unassembled WGS sequence"/>
</dbReference>
<feature type="domain" description="Myb-like" evidence="6">
    <location>
        <begin position="534"/>
        <end position="581"/>
    </location>
</feature>
<dbReference type="GO" id="GO:0019185">
    <property type="term" value="C:snRNA-activating protein complex"/>
    <property type="evidence" value="ECO:0007669"/>
    <property type="project" value="TreeGrafter"/>
</dbReference>
<feature type="region of interest" description="Disordered" evidence="5">
    <location>
        <begin position="142"/>
        <end position="164"/>
    </location>
</feature>
<keyword evidence="10" id="KW-1185">Reference proteome</keyword>
<dbReference type="Gene3D" id="1.10.10.60">
    <property type="entry name" value="Homeodomain-like"/>
    <property type="match status" value="5"/>
</dbReference>
<feature type="compositionally biased region" description="Acidic residues" evidence="5">
    <location>
        <begin position="102"/>
        <end position="123"/>
    </location>
</feature>
<evidence type="ECO:0000313" key="10">
    <source>
        <dbReference type="Proteomes" id="UP001314263"/>
    </source>
</evidence>
<feature type="domain" description="Myb-like" evidence="6">
    <location>
        <begin position="368"/>
        <end position="417"/>
    </location>
</feature>
<feature type="compositionally biased region" description="Polar residues" evidence="5">
    <location>
        <begin position="652"/>
        <end position="661"/>
    </location>
</feature>
<feature type="domain" description="HTH myb-type" evidence="8">
    <location>
        <begin position="429"/>
        <end position="477"/>
    </location>
</feature>
<dbReference type="PROSITE" id="PS50090">
    <property type="entry name" value="MYB_LIKE"/>
    <property type="match status" value="4"/>
</dbReference>
<dbReference type="SMART" id="SM00717">
    <property type="entry name" value="SANT"/>
    <property type="match status" value="5"/>
</dbReference>
<dbReference type="PROSITE" id="PS51294">
    <property type="entry name" value="HTH_MYB"/>
    <property type="match status" value="4"/>
</dbReference>
<evidence type="ECO:0000313" key="9">
    <source>
        <dbReference type="EMBL" id="CAK0745925.1"/>
    </source>
</evidence>
<keyword evidence="4" id="KW-0539">Nucleus</keyword>
<dbReference type="EMBL" id="CAUYUE010000002">
    <property type="protein sequence ID" value="CAK0745925.1"/>
    <property type="molecule type" value="Genomic_DNA"/>
</dbReference>
<keyword evidence="1" id="KW-0805">Transcription regulation</keyword>
<protein>
    <submittedName>
        <fullName evidence="9">Uncharacterized protein</fullName>
    </submittedName>
</protein>
<organism evidence="9 10">
    <name type="scientific">Coccomyxa viridis</name>
    <dbReference type="NCBI Taxonomy" id="1274662"/>
    <lineage>
        <taxon>Eukaryota</taxon>
        <taxon>Viridiplantae</taxon>
        <taxon>Chlorophyta</taxon>
        <taxon>core chlorophytes</taxon>
        <taxon>Trebouxiophyceae</taxon>
        <taxon>Trebouxiophyceae incertae sedis</taxon>
        <taxon>Coccomyxaceae</taxon>
        <taxon>Coccomyxa</taxon>
    </lineage>
</organism>
<name>A0AAV1HWI9_9CHLO</name>
<feature type="domain" description="HTH myb-type" evidence="8">
    <location>
        <begin position="534"/>
        <end position="585"/>
    </location>
</feature>
<feature type="compositionally biased region" description="Low complexity" evidence="5">
    <location>
        <begin position="621"/>
        <end position="651"/>
    </location>
</feature>
<dbReference type="PROSITE" id="PS51293">
    <property type="entry name" value="SANT"/>
    <property type="match status" value="1"/>
</dbReference>
<dbReference type="AlphaFoldDB" id="A0AAV1HWI9"/>
<dbReference type="InterPro" id="IPR001005">
    <property type="entry name" value="SANT/Myb"/>
</dbReference>
<dbReference type="SUPFAM" id="SSF46689">
    <property type="entry name" value="Homeodomain-like"/>
    <property type="match status" value="3"/>
</dbReference>
<gene>
    <name evidence="9" type="ORF">CVIRNUC_001655</name>
</gene>
<feature type="compositionally biased region" description="Low complexity" evidence="5">
    <location>
        <begin position="761"/>
        <end position="771"/>
    </location>
</feature>
<dbReference type="GO" id="GO:0042795">
    <property type="term" value="P:snRNA transcription by RNA polymerase II"/>
    <property type="evidence" value="ECO:0007669"/>
    <property type="project" value="TreeGrafter"/>
</dbReference>